<dbReference type="RefSeq" id="WP_194310436.1">
    <property type="nucleotide sequence ID" value="NZ_JADHEC010000001.1"/>
</dbReference>
<reference evidence="2" key="1">
    <citation type="submission" date="2020-11" db="EMBL/GenBank/DDBJ databases">
        <title>Genome of Flavobacterium soyangense.</title>
        <authorList>
            <person name="Liu Q."/>
            <person name="Xin Y.-H."/>
        </authorList>
    </citation>
    <scope>NUCLEOTIDE SEQUENCE</scope>
    <source>
        <strain evidence="2">CGMCC 1.13493</strain>
    </source>
</reference>
<dbReference type="AlphaFoldDB" id="A0A930U849"/>
<evidence type="ECO:0000313" key="2">
    <source>
        <dbReference type="EMBL" id="MBF2707167.1"/>
    </source>
</evidence>
<evidence type="ECO:0000259" key="1">
    <source>
        <dbReference type="Pfam" id="PF12867"/>
    </source>
</evidence>
<dbReference type="InterPro" id="IPR034660">
    <property type="entry name" value="DinB/YfiT-like"/>
</dbReference>
<accession>A0A930U849</accession>
<name>A0A930U849_9FLAO</name>
<dbReference type="Pfam" id="PF12867">
    <property type="entry name" value="DinB_2"/>
    <property type="match status" value="1"/>
</dbReference>
<proteinExistence type="predicted"/>
<dbReference type="EMBL" id="JADHEC010000001">
    <property type="protein sequence ID" value="MBF2707167.1"/>
    <property type="molecule type" value="Genomic_DNA"/>
</dbReference>
<comment type="caution">
    <text evidence="2">The sequence shown here is derived from an EMBL/GenBank/DDBJ whole genome shotgun (WGS) entry which is preliminary data.</text>
</comment>
<evidence type="ECO:0000313" key="3">
    <source>
        <dbReference type="Proteomes" id="UP000646211"/>
    </source>
</evidence>
<organism evidence="2 3">
    <name type="scientific">Flavobacterium soyangense</name>
    <dbReference type="NCBI Taxonomy" id="2023265"/>
    <lineage>
        <taxon>Bacteria</taxon>
        <taxon>Pseudomonadati</taxon>
        <taxon>Bacteroidota</taxon>
        <taxon>Flavobacteriia</taxon>
        <taxon>Flavobacteriales</taxon>
        <taxon>Flavobacteriaceae</taxon>
        <taxon>Flavobacterium</taxon>
    </lineage>
</organism>
<dbReference type="NCBIfam" id="NF009807">
    <property type="entry name" value="PRK13291.1"/>
    <property type="match status" value="1"/>
</dbReference>
<feature type="domain" description="DinB-like" evidence="1">
    <location>
        <begin position="44"/>
        <end position="171"/>
    </location>
</feature>
<dbReference type="GO" id="GO:0016787">
    <property type="term" value="F:hydrolase activity"/>
    <property type="evidence" value="ECO:0007669"/>
    <property type="project" value="UniProtKB-KW"/>
</dbReference>
<keyword evidence="3" id="KW-1185">Reference proteome</keyword>
<gene>
    <name evidence="2" type="ORF">IR213_00945</name>
</gene>
<dbReference type="InterPro" id="IPR024775">
    <property type="entry name" value="DinB-like"/>
</dbReference>
<sequence length="183" mass="21207">MNTVNLEKLKFPIGKFQKPDSITDKDLKIWIEVIQLFPIKIKNLTAKLSVEELNWVYRPEGWSIKQVVHHCADSHMNSFIRFKLALTEDTPTIKPYEEAEWAELADGNSDDISPSIQIIEGVHTRWVLLLKSFGENELKKKFIHPANNKTSCLDEIIGLYAWHCNHHLAHIEQALLHKGQFKK</sequence>
<dbReference type="SUPFAM" id="SSF109854">
    <property type="entry name" value="DinB/YfiT-like putative metalloenzymes"/>
    <property type="match status" value="1"/>
</dbReference>
<protein>
    <submittedName>
        <fullName evidence="2">Metal-dependent hydrolase</fullName>
    </submittedName>
</protein>
<dbReference type="Gene3D" id="1.20.120.450">
    <property type="entry name" value="dinb family like domain"/>
    <property type="match status" value="1"/>
</dbReference>
<keyword evidence="2" id="KW-0378">Hydrolase</keyword>
<dbReference type="Proteomes" id="UP000646211">
    <property type="component" value="Unassembled WGS sequence"/>
</dbReference>